<dbReference type="SUPFAM" id="SSF51658">
    <property type="entry name" value="Xylose isomerase-like"/>
    <property type="match status" value="1"/>
</dbReference>
<comment type="similarity">
    <text evidence="1">Belongs to the UPF0276 family.</text>
</comment>
<protein>
    <recommendedName>
        <fullName evidence="1">UPF0276 protein GCM10008964_08870</fullName>
    </recommendedName>
</protein>
<organism evidence="2 3">
    <name type="scientific">Methylophaga marina</name>
    <dbReference type="NCBI Taxonomy" id="45495"/>
    <lineage>
        <taxon>Bacteria</taxon>
        <taxon>Pseudomonadati</taxon>
        <taxon>Pseudomonadota</taxon>
        <taxon>Gammaproteobacteria</taxon>
        <taxon>Thiotrichales</taxon>
        <taxon>Piscirickettsiaceae</taxon>
        <taxon>Methylophaga</taxon>
    </lineage>
</organism>
<comment type="caution">
    <text evidence="2">The sequence shown here is derived from an EMBL/GenBank/DDBJ whole genome shotgun (WGS) entry which is preliminary data.</text>
</comment>
<name>A0ABP3CZW0_9GAMM</name>
<gene>
    <name evidence="2" type="ORF">GCM10008964_08870</name>
</gene>
<sequence length="282" mass="32092">MAHPSCPVSGTGLGLRRQFIEELLELGNPDIDFMEVAPENWMGLGGKYAKQFTAACERFPMMCHGLSLSIGSPAPLDVAFLKQLKQFFDKHQIVSYSEHLSFCSDDGHLYDLMPIPFTAESVRYVSARIKQVQDILERQLIIENVSYYAAPGQEMTEVDFTREVLEEANCGLLLDVNNVYVNSINHGYDAKHFIDAMPTDRIAYLHIAGHYNEAEDLIVDTHGADIVDPVWQLLSHTYDRHGIIPTLLERDFNIPSLSHLFDEMTIIRQYQQQLYDMQARHG</sequence>
<dbReference type="PANTHER" id="PTHR42194">
    <property type="entry name" value="UPF0276 PROTEIN HI_1600"/>
    <property type="match status" value="1"/>
</dbReference>
<evidence type="ECO:0000313" key="2">
    <source>
        <dbReference type="EMBL" id="GAA0219461.1"/>
    </source>
</evidence>
<dbReference type="RefSeq" id="WP_286304971.1">
    <property type="nucleotide sequence ID" value="NZ_AP027741.1"/>
</dbReference>
<dbReference type="EMBL" id="BAAADG010000003">
    <property type="protein sequence ID" value="GAA0219461.1"/>
    <property type="molecule type" value="Genomic_DNA"/>
</dbReference>
<dbReference type="InterPro" id="IPR007801">
    <property type="entry name" value="MbnB/TglH/ChrH"/>
</dbReference>
<dbReference type="PANTHER" id="PTHR42194:SF1">
    <property type="entry name" value="UPF0276 PROTEIN HI_1600"/>
    <property type="match status" value="1"/>
</dbReference>
<dbReference type="Pfam" id="PF05114">
    <property type="entry name" value="MbnB_TglH_ChrH"/>
    <property type="match status" value="1"/>
</dbReference>
<evidence type="ECO:0000256" key="1">
    <source>
        <dbReference type="HAMAP-Rule" id="MF_00697"/>
    </source>
</evidence>
<dbReference type="HAMAP" id="MF_00697">
    <property type="entry name" value="UPF0276"/>
    <property type="match status" value="1"/>
</dbReference>
<reference evidence="3" key="1">
    <citation type="journal article" date="2019" name="Int. J. Syst. Evol. Microbiol.">
        <title>The Global Catalogue of Microorganisms (GCM) 10K type strain sequencing project: providing services to taxonomists for standard genome sequencing and annotation.</title>
        <authorList>
            <consortium name="The Broad Institute Genomics Platform"/>
            <consortium name="The Broad Institute Genome Sequencing Center for Infectious Disease"/>
            <person name="Wu L."/>
            <person name="Ma J."/>
        </authorList>
    </citation>
    <scope>NUCLEOTIDE SEQUENCE [LARGE SCALE GENOMIC DNA]</scope>
    <source>
        <strain evidence="3">JCM 6886</strain>
    </source>
</reference>
<dbReference type="Gene3D" id="3.20.20.150">
    <property type="entry name" value="Divalent-metal-dependent TIM barrel enzymes"/>
    <property type="match status" value="1"/>
</dbReference>
<dbReference type="InterPro" id="IPR036237">
    <property type="entry name" value="Xyl_isomerase-like_sf"/>
</dbReference>
<evidence type="ECO:0000313" key="3">
    <source>
        <dbReference type="Proteomes" id="UP001501476"/>
    </source>
</evidence>
<dbReference type="Proteomes" id="UP001501476">
    <property type="component" value="Unassembled WGS sequence"/>
</dbReference>
<proteinExistence type="inferred from homology"/>
<accession>A0ABP3CZW0</accession>
<keyword evidence="3" id="KW-1185">Reference proteome</keyword>
<dbReference type="NCBIfam" id="NF003818">
    <property type="entry name" value="PRK05409.1"/>
    <property type="match status" value="1"/>
</dbReference>